<sequence length="224" mass="24663">MKAVIFDMDGLLVDTESMSFAIYQTLLSPYQISLSKETYAQQYSGKTEETNLTNLLVTYRLPSTVPTLLKAVDLLEQDIISQGIALKRGARQLLTFLKSKGYLLALATSSAPDRAVKILSQHDLLNFFDEMVFGTEVERGKPHPDIFLTACHRLGVVPKEVLIFEDSEAGLQSAYAAGAAAICIPDMKAPAPEILELASAVYSDLEEALDYFQSEINTKPSHLQ</sequence>
<dbReference type="Pfam" id="PF13419">
    <property type="entry name" value="HAD_2"/>
    <property type="match status" value="1"/>
</dbReference>
<dbReference type="InterPro" id="IPR036412">
    <property type="entry name" value="HAD-like_sf"/>
</dbReference>
<dbReference type="SFLD" id="SFLDS00003">
    <property type="entry name" value="Haloacid_Dehalogenase"/>
    <property type="match status" value="1"/>
</dbReference>
<accession>A0A9X7X951</accession>
<dbReference type="InterPro" id="IPR023198">
    <property type="entry name" value="PGP-like_dom2"/>
</dbReference>
<name>A0A9X7X951_STRDY</name>
<dbReference type="EMBL" id="CP033165">
    <property type="protein sequence ID" value="QGH02161.1"/>
    <property type="molecule type" value="Genomic_DNA"/>
</dbReference>
<proteinExistence type="predicted"/>
<dbReference type="PANTHER" id="PTHR18901">
    <property type="entry name" value="2-DEOXYGLUCOSE-6-PHOSPHATE PHOSPHATASE 2"/>
    <property type="match status" value="1"/>
</dbReference>
<dbReference type="InterPro" id="IPR023214">
    <property type="entry name" value="HAD_sf"/>
</dbReference>
<protein>
    <submittedName>
        <fullName evidence="1">HAD family phosphatase</fullName>
    </submittedName>
</protein>
<dbReference type="SUPFAM" id="SSF56784">
    <property type="entry name" value="HAD-like"/>
    <property type="match status" value="1"/>
</dbReference>
<evidence type="ECO:0000313" key="2">
    <source>
        <dbReference type="Proteomes" id="UP000347383"/>
    </source>
</evidence>
<dbReference type="AlphaFoldDB" id="A0A9X7X951"/>
<evidence type="ECO:0000313" key="1">
    <source>
        <dbReference type="EMBL" id="QGH02161.1"/>
    </source>
</evidence>
<organism evidence="1 2">
    <name type="scientific">Streptococcus dysgalactiae subsp. dysgalactiae</name>
    <dbReference type="NCBI Taxonomy" id="99822"/>
    <lineage>
        <taxon>Bacteria</taxon>
        <taxon>Bacillati</taxon>
        <taxon>Bacillota</taxon>
        <taxon>Bacilli</taxon>
        <taxon>Lactobacillales</taxon>
        <taxon>Streptococcaceae</taxon>
        <taxon>Streptococcus</taxon>
    </lineage>
</organism>
<gene>
    <name evidence="1" type="ORF">EA457_06230</name>
</gene>
<dbReference type="PRINTS" id="PR00413">
    <property type="entry name" value="HADHALOGNASE"/>
</dbReference>
<dbReference type="PANTHER" id="PTHR18901:SF38">
    <property type="entry name" value="PSEUDOURIDINE-5'-PHOSPHATASE"/>
    <property type="match status" value="1"/>
</dbReference>
<dbReference type="SFLD" id="SFLDG01129">
    <property type="entry name" value="C1.5:_HAD__Beta-PGM__Phosphata"/>
    <property type="match status" value="1"/>
</dbReference>
<dbReference type="NCBIfam" id="TIGR01509">
    <property type="entry name" value="HAD-SF-IA-v3"/>
    <property type="match status" value="1"/>
</dbReference>
<dbReference type="InterPro" id="IPR006439">
    <property type="entry name" value="HAD-SF_hydro_IA"/>
</dbReference>
<dbReference type="Gene3D" id="3.40.50.1000">
    <property type="entry name" value="HAD superfamily/HAD-like"/>
    <property type="match status" value="1"/>
</dbReference>
<dbReference type="CDD" id="cd07505">
    <property type="entry name" value="HAD_BPGM-like"/>
    <property type="match status" value="1"/>
</dbReference>
<dbReference type="Proteomes" id="UP000347383">
    <property type="component" value="Chromosome"/>
</dbReference>
<dbReference type="Gene3D" id="1.10.150.240">
    <property type="entry name" value="Putative phosphatase, domain 2"/>
    <property type="match status" value="1"/>
</dbReference>
<dbReference type="SFLD" id="SFLDG01135">
    <property type="entry name" value="C1.5.6:_HAD__Beta-PGM__Phospha"/>
    <property type="match status" value="1"/>
</dbReference>
<reference evidence="1 2" key="1">
    <citation type="submission" date="2018-10" db="EMBL/GenBank/DDBJ databases">
        <title>Comparative Genomics Analysis of the Streptococcus dysgalactiae subspecies dysgalactiae.</title>
        <authorList>
            <person name="Koh T.H."/>
            <person name="Abdul Rahman N."/>
            <person name="Sessions O.M."/>
        </authorList>
    </citation>
    <scope>NUCLEOTIDE SEQUENCE [LARGE SCALE GENOMIC DNA]</scope>
    <source>
        <strain evidence="1 2">DB60705-15</strain>
    </source>
</reference>
<dbReference type="InterPro" id="IPR041492">
    <property type="entry name" value="HAD_2"/>
</dbReference>
<dbReference type="RefSeq" id="WP_154412223.1">
    <property type="nucleotide sequence ID" value="NZ_CP033165.1"/>
</dbReference>